<sequence length="147" mass="16314">MDDSTTVQPMSSGPEGSQPNPAEQEREYPHDFFSWLTIDTAHTIAYEIQIEVLRDQLEGITPVARDAVVTALLSLAKWLNHDRSEVAEYLAHLLFHPDADLSFLWDYPPREQTTECPLCGGTLSAEDLQDAVVDGLGHAACGWTAEF</sequence>
<dbReference type="AlphaFoldDB" id="A0AAW0B2Q3"/>
<evidence type="ECO:0000256" key="1">
    <source>
        <dbReference type="SAM" id="MobiDB-lite"/>
    </source>
</evidence>
<accession>A0AAW0B2Q3</accession>
<protein>
    <submittedName>
        <fullName evidence="2">Uncharacterized protein</fullName>
    </submittedName>
</protein>
<feature type="region of interest" description="Disordered" evidence="1">
    <location>
        <begin position="1"/>
        <end position="25"/>
    </location>
</feature>
<proteinExistence type="predicted"/>
<dbReference type="Proteomes" id="UP001383192">
    <property type="component" value="Unassembled WGS sequence"/>
</dbReference>
<feature type="compositionally biased region" description="Polar residues" evidence="1">
    <location>
        <begin position="1"/>
        <end position="21"/>
    </location>
</feature>
<comment type="caution">
    <text evidence="2">The sequence shown here is derived from an EMBL/GenBank/DDBJ whole genome shotgun (WGS) entry which is preliminary data.</text>
</comment>
<organism evidence="2 3">
    <name type="scientific">Paramarasmius palmivorus</name>
    <dbReference type="NCBI Taxonomy" id="297713"/>
    <lineage>
        <taxon>Eukaryota</taxon>
        <taxon>Fungi</taxon>
        <taxon>Dikarya</taxon>
        <taxon>Basidiomycota</taxon>
        <taxon>Agaricomycotina</taxon>
        <taxon>Agaricomycetes</taxon>
        <taxon>Agaricomycetidae</taxon>
        <taxon>Agaricales</taxon>
        <taxon>Marasmiineae</taxon>
        <taxon>Marasmiaceae</taxon>
        <taxon>Paramarasmius</taxon>
    </lineage>
</organism>
<reference evidence="2 3" key="1">
    <citation type="submission" date="2024-01" db="EMBL/GenBank/DDBJ databases">
        <title>A draft genome for a cacao thread blight-causing isolate of Paramarasmius palmivorus.</title>
        <authorList>
            <person name="Baruah I.K."/>
            <person name="Bukari Y."/>
            <person name="Amoako-Attah I."/>
            <person name="Meinhardt L.W."/>
            <person name="Bailey B.A."/>
            <person name="Cohen S.P."/>
        </authorList>
    </citation>
    <scope>NUCLEOTIDE SEQUENCE [LARGE SCALE GENOMIC DNA]</scope>
    <source>
        <strain evidence="2 3">GH-12</strain>
    </source>
</reference>
<evidence type="ECO:0000313" key="2">
    <source>
        <dbReference type="EMBL" id="KAK7020290.1"/>
    </source>
</evidence>
<keyword evidence="3" id="KW-1185">Reference proteome</keyword>
<evidence type="ECO:0000313" key="3">
    <source>
        <dbReference type="Proteomes" id="UP001383192"/>
    </source>
</evidence>
<gene>
    <name evidence="2" type="ORF">VNI00_017742</name>
</gene>
<name>A0AAW0B2Q3_9AGAR</name>
<dbReference type="EMBL" id="JAYKXP010000187">
    <property type="protein sequence ID" value="KAK7020290.1"/>
    <property type="molecule type" value="Genomic_DNA"/>
</dbReference>